<reference evidence="1 2" key="1">
    <citation type="submission" date="2018-10" db="EMBL/GenBank/DDBJ databases">
        <title>Phylogenomics of Brevibacillus.</title>
        <authorList>
            <person name="Dunlap C."/>
        </authorList>
    </citation>
    <scope>NUCLEOTIDE SEQUENCE [LARGE SCALE GENOMIC DNA]</scope>
    <source>
        <strain evidence="1 2">JCM 15085</strain>
    </source>
</reference>
<comment type="caution">
    <text evidence="1">The sequence shown here is derived from an EMBL/GenBank/DDBJ whole genome shotgun (WGS) entry which is preliminary data.</text>
</comment>
<sequence>MYKDKRDYHFKKASEYQMLAKFYEHKDPAKHIYYYKKHFYHEMKFVKYSEMMKHSHESCS</sequence>
<dbReference type="Proteomes" id="UP000281915">
    <property type="component" value="Unassembled WGS sequence"/>
</dbReference>
<evidence type="ECO:0000313" key="2">
    <source>
        <dbReference type="Proteomes" id="UP000281915"/>
    </source>
</evidence>
<accession>A0A3M8CY27</accession>
<dbReference type="AlphaFoldDB" id="A0A3M8CY27"/>
<organism evidence="1 2">
    <name type="scientific">Brevibacillus panacihumi</name>
    <dbReference type="NCBI Taxonomy" id="497735"/>
    <lineage>
        <taxon>Bacteria</taxon>
        <taxon>Bacillati</taxon>
        <taxon>Bacillota</taxon>
        <taxon>Bacilli</taxon>
        <taxon>Bacillales</taxon>
        <taxon>Paenibacillaceae</taxon>
        <taxon>Brevibacillus</taxon>
    </lineage>
</organism>
<proteinExistence type="predicted"/>
<protein>
    <submittedName>
        <fullName evidence="1">Uncharacterized protein</fullName>
    </submittedName>
</protein>
<name>A0A3M8CY27_9BACL</name>
<evidence type="ECO:0000313" key="1">
    <source>
        <dbReference type="EMBL" id="RNB80762.1"/>
    </source>
</evidence>
<gene>
    <name evidence="1" type="ORF">EDM58_07915</name>
</gene>
<dbReference type="EMBL" id="RHHT01000015">
    <property type="protein sequence ID" value="RNB80762.1"/>
    <property type="molecule type" value="Genomic_DNA"/>
</dbReference>